<dbReference type="Pfam" id="PF12239">
    <property type="entry name" value="DUF3605"/>
    <property type="match status" value="1"/>
</dbReference>
<organism evidence="1 2">
    <name type="scientific">Circinella minor</name>
    <dbReference type="NCBI Taxonomy" id="1195481"/>
    <lineage>
        <taxon>Eukaryota</taxon>
        <taxon>Fungi</taxon>
        <taxon>Fungi incertae sedis</taxon>
        <taxon>Mucoromycota</taxon>
        <taxon>Mucoromycotina</taxon>
        <taxon>Mucoromycetes</taxon>
        <taxon>Mucorales</taxon>
        <taxon>Lichtheimiaceae</taxon>
        <taxon>Circinella</taxon>
    </lineage>
</organism>
<sequence>MSPSIENTADNINSTITTTTTSTNISNVIPGSDDWFGDQVHDWNEIYNAVISNKVQTLRRNREGQRVYREWIDNTLSKYKNVEDYLVKEKLHFPKEIPQDVNRPHYILLPNDFPYSTAPGIKHVLIWSQQSLKENYVKEILEEHYGSQQWEWVYFVNPPETQSVRKLPHVHVFMRPRQQQQQQQ</sequence>
<protein>
    <submittedName>
        <fullName evidence="1">Uncharacterized protein</fullName>
    </submittedName>
</protein>
<dbReference type="PANTHER" id="PTHR35020">
    <property type="entry name" value="N-ACETYLGLUCOSAMINE-INDUCED PROTEIN 1"/>
    <property type="match status" value="1"/>
</dbReference>
<dbReference type="AlphaFoldDB" id="A0A8H7S1F8"/>
<dbReference type="EMBL" id="JAEPRB010000141">
    <property type="protein sequence ID" value="KAG2220413.1"/>
    <property type="molecule type" value="Genomic_DNA"/>
</dbReference>
<reference evidence="1 2" key="1">
    <citation type="submission" date="2020-12" db="EMBL/GenBank/DDBJ databases">
        <title>Metabolic potential, ecology and presence of endohyphal bacteria is reflected in genomic diversity of Mucoromycotina.</title>
        <authorList>
            <person name="Muszewska A."/>
            <person name="Okrasinska A."/>
            <person name="Steczkiewicz K."/>
            <person name="Drgas O."/>
            <person name="Orlowska M."/>
            <person name="Perlinska-Lenart U."/>
            <person name="Aleksandrzak-Piekarczyk T."/>
            <person name="Szatraj K."/>
            <person name="Zielenkiewicz U."/>
            <person name="Pilsyk S."/>
            <person name="Malc E."/>
            <person name="Mieczkowski P."/>
            <person name="Kruszewska J.S."/>
            <person name="Biernat P."/>
            <person name="Pawlowska J."/>
        </authorList>
    </citation>
    <scope>NUCLEOTIDE SEQUENCE [LARGE SCALE GENOMIC DNA]</scope>
    <source>
        <strain evidence="1 2">CBS 142.35</strain>
    </source>
</reference>
<accession>A0A8H7S1F8</accession>
<dbReference type="Proteomes" id="UP000646827">
    <property type="component" value="Unassembled WGS sequence"/>
</dbReference>
<dbReference type="GO" id="GO:0005737">
    <property type="term" value="C:cytoplasm"/>
    <property type="evidence" value="ECO:0007669"/>
    <property type="project" value="TreeGrafter"/>
</dbReference>
<dbReference type="GO" id="GO:0006044">
    <property type="term" value="P:N-acetylglucosamine metabolic process"/>
    <property type="evidence" value="ECO:0007669"/>
    <property type="project" value="TreeGrafter"/>
</dbReference>
<gene>
    <name evidence="1" type="ORF">INT45_000638</name>
</gene>
<keyword evidence="2" id="KW-1185">Reference proteome</keyword>
<evidence type="ECO:0000313" key="2">
    <source>
        <dbReference type="Proteomes" id="UP000646827"/>
    </source>
</evidence>
<proteinExistence type="predicted"/>
<evidence type="ECO:0000313" key="1">
    <source>
        <dbReference type="EMBL" id="KAG2220413.1"/>
    </source>
</evidence>
<dbReference type="OrthoDB" id="498286at2759"/>
<dbReference type="InterPro" id="IPR022036">
    <property type="entry name" value="DUF3605"/>
</dbReference>
<dbReference type="PANTHER" id="PTHR35020:SF2">
    <property type="entry name" value="N-ACETYLGLUCOSAMINE-INDUCED PROTEIN 1"/>
    <property type="match status" value="1"/>
</dbReference>
<comment type="caution">
    <text evidence="1">The sequence shown here is derived from an EMBL/GenBank/DDBJ whole genome shotgun (WGS) entry which is preliminary data.</text>
</comment>
<name>A0A8H7S1F8_9FUNG</name>